<keyword evidence="2" id="KW-0808">Transferase</keyword>
<evidence type="ECO:0000313" key="2">
    <source>
        <dbReference type="EMBL" id="GAA3369794.1"/>
    </source>
</evidence>
<name>A0ABP6S727_9ACTN</name>
<reference evidence="3" key="1">
    <citation type="journal article" date="2019" name="Int. J. Syst. Evol. Microbiol.">
        <title>The Global Catalogue of Microorganisms (GCM) 10K type strain sequencing project: providing services to taxonomists for standard genome sequencing and annotation.</title>
        <authorList>
            <consortium name="The Broad Institute Genomics Platform"/>
            <consortium name="The Broad Institute Genome Sequencing Center for Infectious Disease"/>
            <person name="Wu L."/>
            <person name="Ma J."/>
        </authorList>
    </citation>
    <scope>NUCLEOTIDE SEQUENCE [LARGE SCALE GENOMIC DNA]</scope>
    <source>
        <strain evidence="3">JCM 9651</strain>
    </source>
</reference>
<evidence type="ECO:0000313" key="3">
    <source>
        <dbReference type="Proteomes" id="UP001499990"/>
    </source>
</evidence>
<dbReference type="InterPro" id="IPR015421">
    <property type="entry name" value="PyrdxlP-dep_Trfase_major"/>
</dbReference>
<evidence type="ECO:0000259" key="1">
    <source>
        <dbReference type="Pfam" id="PF00266"/>
    </source>
</evidence>
<accession>A0ABP6S727</accession>
<dbReference type="SUPFAM" id="SSF53383">
    <property type="entry name" value="PLP-dependent transferases"/>
    <property type="match status" value="1"/>
</dbReference>
<dbReference type="InterPro" id="IPR000192">
    <property type="entry name" value="Aminotrans_V_dom"/>
</dbReference>
<dbReference type="PANTHER" id="PTHR43586">
    <property type="entry name" value="CYSTEINE DESULFURASE"/>
    <property type="match status" value="1"/>
</dbReference>
<dbReference type="InterPro" id="IPR015422">
    <property type="entry name" value="PyrdxlP-dep_Trfase_small"/>
</dbReference>
<dbReference type="PANTHER" id="PTHR43586:SF21">
    <property type="entry name" value="PYRIDOXAL PHOSPHATE (PLP)-DEPENDENT ASPARTATE AMINOTRANSFERASE SUPERFAMILY"/>
    <property type="match status" value="1"/>
</dbReference>
<comment type="caution">
    <text evidence="2">The sequence shown here is derived from an EMBL/GenBank/DDBJ whole genome shotgun (WGS) entry which is preliminary data.</text>
</comment>
<dbReference type="RefSeq" id="WP_345035258.1">
    <property type="nucleotide sequence ID" value="NZ_BAAAYL010000001.1"/>
</dbReference>
<organism evidence="2 3">
    <name type="scientific">Streptomyces sannanensis</name>
    <dbReference type="NCBI Taxonomy" id="285536"/>
    <lineage>
        <taxon>Bacteria</taxon>
        <taxon>Bacillati</taxon>
        <taxon>Actinomycetota</taxon>
        <taxon>Actinomycetes</taxon>
        <taxon>Kitasatosporales</taxon>
        <taxon>Streptomycetaceae</taxon>
        <taxon>Streptomyces</taxon>
    </lineage>
</organism>
<dbReference type="Pfam" id="PF00266">
    <property type="entry name" value="Aminotran_5"/>
    <property type="match status" value="1"/>
</dbReference>
<gene>
    <name evidence="2" type="ORF">GCM10020367_13890</name>
</gene>
<protein>
    <submittedName>
        <fullName evidence="2">Aminotransferase class V-fold PLP-dependent enzyme</fullName>
    </submittedName>
</protein>
<dbReference type="Gene3D" id="3.90.1150.10">
    <property type="entry name" value="Aspartate Aminotransferase, domain 1"/>
    <property type="match status" value="1"/>
</dbReference>
<sequence length="352" mass="36640">MENLGNPAADEFAPQSTYLNTSTAGLLPRRALEAVKALADENAAGVRGGPGSFEKVDAARASFARLVGVDAGRVATGGSVAVHVALIASSLPPGAEVLITEGEFSSVITPFTVRGDLKVRYAPLEELAEAVRPGTALVATSAAQSADGRLADLAAVRAAAAAHGARTLVDACQSAGWLPMDAGLYDFTVTAGYKYLMCPRGVSFLTVSEEAQETMAPLHGTWVGAEDRWNSTYGPVEVFAASARRYDEPVSFYAYHAAEQSLALLEEIGIEAVHAHNTALADRYREGLLSLGHRPVPAPGSTSVSVPGLADREPELAAAGVITAARAGNLRVSFHLYNTAADVDRVLEVLAG</sequence>
<feature type="domain" description="Aminotransferase class V" evidence="1">
    <location>
        <begin position="18"/>
        <end position="346"/>
    </location>
</feature>
<dbReference type="GO" id="GO:0008483">
    <property type="term" value="F:transaminase activity"/>
    <property type="evidence" value="ECO:0007669"/>
    <property type="project" value="UniProtKB-KW"/>
</dbReference>
<dbReference type="InterPro" id="IPR015424">
    <property type="entry name" value="PyrdxlP-dep_Trfase"/>
</dbReference>
<dbReference type="EMBL" id="BAAAYL010000001">
    <property type="protein sequence ID" value="GAA3369794.1"/>
    <property type="molecule type" value="Genomic_DNA"/>
</dbReference>
<proteinExistence type="predicted"/>
<keyword evidence="2" id="KW-0032">Aminotransferase</keyword>
<keyword evidence="3" id="KW-1185">Reference proteome</keyword>
<dbReference type="Proteomes" id="UP001499990">
    <property type="component" value="Unassembled WGS sequence"/>
</dbReference>
<dbReference type="Gene3D" id="3.40.640.10">
    <property type="entry name" value="Type I PLP-dependent aspartate aminotransferase-like (Major domain)"/>
    <property type="match status" value="1"/>
</dbReference>